<feature type="region of interest" description="Disordered" evidence="1">
    <location>
        <begin position="1"/>
        <end position="28"/>
    </location>
</feature>
<sequence>MPPTKRPADTPAPGDEAARRVSTSTPKSAEIAAKLAVAQAKIAALRGGAGLGAAAGPAANGNGNGIRPPGLPPQGTQAPPVLDIAAIQARIRAANAARAAAAGGTGANGAAQAADVRSGVARSDRQEFTLCSWRGRARRAMRLVLPTEEVLARRAPPQALHVTPTLIDKLGRTSPNLAVLEQMLDWAALVRQASLRASAAH</sequence>
<gene>
    <name evidence="2" type="ORF">IE81DRAFT_183586</name>
</gene>
<dbReference type="EMBL" id="KZ819397">
    <property type="protein sequence ID" value="PWN41174.1"/>
    <property type="molecule type" value="Genomic_DNA"/>
</dbReference>
<keyword evidence="3" id="KW-1185">Reference proteome</keyword>
<accession>A0A316VV69</accession>
<dbReference type="InParanoid" id="A0A316VV69"/>
<evidence type="ECO:0000313" key="2">
    <source>
        <dbReference type="EMBL" id="PWN41174.1"/>
    </source>
</evidence>
<dbReference type="Proteomes" id="UP000245783">
    <property type="component" value="Unassembled WGS sequence"/>
</dbReference>
<protein>
    <submittedName>
        <fullName evidence="2">Uncharacterized protein</fullName>
    </submittedName>
</protein>
<organism evidence="2 3">
    <name type="scientific">Ceraceosorus guamensis</name>
    <dbReference type="NCBI Taxonomy" id="1522189"/>
    <lineage>
        <taxon>Eukaryota</taxon>
        <taxon>Fungi</taxon>
        <taxon>Dikarya</taxon>
        <taxon>Basidiomycota</taxon>
        <taxon>Ustilaginomycotina</taxon>
        <taxon>Exobasidiomycetes</taxon>
        <taxon>Ceraceosorales</taxon>
        <taxon>Ceraceosoraceae</taxon>
        <taxon>Ceraceosorus</taxon>
    </lineage>
</organism>
<dbReference type="RefSeq" id="XP_025368334.1">
    <property type="nucleotide sequence ID" value="XM_025510723.1"/>
</dbReference>
<dbReference type="AlphaFoldDB" id="A0A316VV69"/>
<proteinExistence type="predicted"/>
<dbReference type="GeneID" id="37032593"/>
<reference evidence="2 3" key="1">
    <citation type="journal article" date="2018" name="Mol. Biol. Evol.">
        <title>Broad Genomic Sampling Reveals a Smut Pathogenic Ancestry of the Fungal Clade Ustilaginomycotina.</title>
        <authorList>
            <person name="Kijpornyongpan T."/>
            <person name="Mondo S.J."/>
            <person name="Barry K."/>
            <person name="Sandor L."/>
            <person name="Lee J."/>
            <person name="Lipzen A."/>
            <person name="Pangilinan J."/>
            <person name="LaButti K."/>
            <person name="Hainaut M."/>
            <person name="Henrissat B."/>
            <person name="Grigoriev I.V."/>
            <person name="Spatafora J.W."/>
            <person name="Aime M.C."/>
        </authorList>
    </citation>
    <scope>NUCLEOTIDE SEQUENCE [LARGE SCALE GENOMIC DNA]</scope>
    <source>
        <strain evidence="2 3">MCA 4658</strain>
    </source>
</reference>
<evidence type="ECO:0000313" key="3">
    <source>
        <dbReference type="Proteomes" id="UP000245783"/>
    </source>
</evidence>
<evidence type="ECO:0000256" key="1">
    <source>
        <dbReference type="SAM" id="MobiDB-lite"/>
    </source>
</evidence>
<name>A0A316VV69_9BASI</name>